<feature type="transmembrane region" description="Helical" evidence="5">
    <location>
        <begin position="278"/>
        <end position="299"/>
    </location>
</feature>
<feature type="domain" description="Sodium/calcium exchanger membrane region" evidence="6">
    <location>
        <begin position="187"/>
        <end position="323"/>
    </location>
</feature>
<sequence>MVIPIALLLLSIFFIVIASETFTNSLEYIGFKLNLSQAVIGSILAAIGTALPETILPVIAILFLKHSAHEIGIGAILGAPFMLSTLGFFMVGIGVTIRYFFKKGTFNVNIEKKTTKRDLIFFLISYTLAIATTQLTNLKHLMALVIILIYILYMYLTFKGRSSKLEFEDKLSFSKYLKLKENLFVGFFQLFFSLSVMIFGAYAFVNQLSTLSQHFGFNPLIFSLLISPIATELPEKINSLTWTLKNKDILAFGNISGAMVFQSSFPVSIGILLTEWTITQSALLSAYIALFNIALMLFWTYAFKKLNGFIFSINLFTYIYYLLKII</sequence>
<name>A0A1X4Y064_9BACT</name>
<dbReference type="AlphaFoldDB" id="A0A1X4Y064"/>
<dbReference type="EMBL" id="MDSU01000001">
    <property type="protein sequence ID" value="OSS43154.1"/>
    <property type="molecule type" value="Genomic_DNA"/>
</dbReference>
<evidence type="ECO:0000259" key="6">
    <source>
        <dbReference type="Pfam" id="PF01699"/>
    </source>
</evidence>
<keyword evidence="4 5" id="KW-0472">Membrane</keyword>
<dbReference type="InterPro" id="IPR004481">
    <property type="entry name" value="K/Na/Ca-exchanger"/>
</dbReference>
<comment type="subcellular location">
    <subcellularLocation>
        <location evidence="1">Membrane</location>
        <topology evidence="1">Multi-pass membrane protein</topology>
    </subcellularLocation>
</comment>
<feature type="transmembrane region" description="Helical" evidence="5">
    <location>
        <begin position="306"/>
        <end position="323"/>
    </location>
</feature>
<accession>A0A1X4Y064</accession>
<dbReference type="InterPro" id="IPR044880">
    <property type="entry name" value="NCX_ion-bd_dom_sf"/>
</dbReference>
<gene>
    <name evidence="7" type="ORF">DESAMIL20_262</name>
</gene>
<dbReference type="OrthoDB" id="9786081at2"/>
<evidence type="ECO:0000256" key="3">
    <source>
        <dbReference type="ARBA" id="ARBA00022989"/>
    </source>
</evidence>
<dbReference type="GO" id="GO:0005262">
    <property type="term" value="F:calcium channel activity"/>
    <property type="evidence" value="ECO:0007669"/>
    <property type="project" value="TreeGrafter"/>
</dbReference>
<evidence type="ECO:0000313" key="8">
    <source>
        <dbReference type="Proteomes" id="UP000194141"/>
    </source>
</evidence>
<feature type="transmembrane region" description="Helical" evidence="5">
    <location>
        <begin position="76"/>
        <end position="97"/>
    </location>
</feature>
<dbReference type="GO" id="GO:0008273">
    <property type="term" value="F:calcium, potassium:sodium antiporter activity"/>
    <property type="evidence" value="ECO:0007669"/>
    <property type="project" value="TreeGrafter"/>
</dbReference>
<proteinExistence type="predicted"/>
<evidence type="ECO:0000256" key="1">
    <source>
        <dbReference type="ARBA" id="ARBA00004141"/>
    </source>
</evidence>
<evidence type="ECO:0000313" key="7">
    <source>
        <dbReference type="EMBL" id="OSS43154.1"/>
    </source>
</evidence>
<feature type="transmembrane region" description="Helical" evidence="5">
    <location>
        <begin position="251"/>
        <end position="272"/>
    </location>
</feature>
<keyword evidence="3 5" id="KW-1133">Transmembrane helix</keyword>
<organism evidence="7 8">
    <name type="scientific">Desulfurella amilsii</name>
    <dbReference type="NCBI Taxonomy" id="1562698"/>
    <lineage>
        <taxon>Bacteria</taxon>
        <taxon>Pseudomonadati</taxon>
        <taxon>Campylobacterota</taxon>
        <taxon>Desulfurellia</taxon>
        <taxon>Desulfurellales</taxon>
        <taxon>Desulfurellaceae</taxon>
        <taxon>Desulfurella</taxon>
    </lineage>
</organism>
<feature type="transmembrane region" description="Helical" evidence="5">
    <location>
        <begin position="183"/>
        <end position="205"/>
    </location>
</feature>
<dbReference type="InterPro" id="IPR004837">
    <property type="entry name" value="NaCa_Exmemb"/>
</dbReference>
<evidence type="ECO:0000256" key="4">
    <source>
        <dbReference type="ARBA" id="ARBA00023136"/>
    </source>
</evidence>
<evidence type="ECO:0000256" key="2">
    <source>
        <dbReference type="ARBA" id="ARBA00022692"/>
    </source>
</evidence>
<dbReference type="STRING" id="1562698.DESAMIL20_262"/>
<dbReference type="RefSeq" id="WP_086033072.1">
    <property type="nucleotide sequence ID" value="NZ_MDSU01000001.1"/>
</dbReference>
<dbReference type="GO" id="GO:0006874">
    <property type="term" value="P:intracellular calcium ion homeostasis"/>
    <property type="evidence" value="ECO:0007669"/>
    <property type="project" value="TreeGrafter"/>
</dbReference>
<keyword evidence="2 5" id="KW-0812">Transmembrane</keyword>
<feature type="transmembrane region" description="Helical" evidence="5">
    <location>
        <begin position="118"/>
        <end position="135"/>
    </location>
</feature>
<reference evidence="7 8" key="1">
    <citation type="journal article" date="2017" name="Front. Microbiol.">
        <title>Genome Sequence of Desulfurella amilsii Strain TR1 and Comparative Genomics of Desulfurellaceae Family.</title>
        <authorList>
            <person name="Florentino A.P."/>
            <person name="Stams A.J."/>
            <person name="Sanchez-Andrea I."/>
        </authorList>
    </citation>
    <scope>NUCLEOTIDE SEQUENCE [LARGE SCALE GENOMIC DNA]</scope>
    <source>
        <strain evidence="7 8">TR1</strain>
    </source>
</reference>
<dbReference type="Pfam" id="PF01699">
    <property type="entry name" value="Na_Ca_ex"/>
    <property type="match status" value="2"/>
</dbReference>
<feature type="transmembrane region" description="Helical" evidence="5">
    <location>
        <begin position="141"/>
        <end position="158"/>
    </location>
</feature>
<dbReference type="Proteomes" id="UP000194141">
    <property type="component" value="Unassembled WGS sequence"/>
</dbReference>
<comment type="caution">
    <text evidence="7">The sequence shown here is derived from an EMBL/GenBank/DDBJ whole genome shotgun (WGS) entry which is preliminary data.</text>
</comment>
<feature type="transmembrane region" description="Helical" evidence="5">
    <location>
        <begin position="6"/>
        <end position="26"/>
    </location>
</feature>
<keyword evidence="8" id="KW-1185">Reference proteome</keyword>
<dbReference type="Gene3D" id="1.20.1420.30">
    <property type="entry name" value="NCX, central ion-binding region"/>
    <property type="match status" value="1"/>
</dbReference>
<protein>
    <submittedName>
        <fullName evidence="7">Sodium/calcium exchanger membrane region</fullName>
    </submittedName>
</protein>
<dbReference type="PANTHER" id="PTHR10846:SF8">
    <property type="entry name" value="INNER MEMBRANE PROTEIN YRBG"/>
    <property type="match status" value="1"/>
</dbReference>
<dbReference type="PANTHER" id="PTHR10846">
    <property type="entry name" value="SODIUM/POTASSIUM/CALCIUM EXCHANGER"/>
    <property type="match status" value="1"/>
</dbReference>
<feature type="domain" description="Sodium/calcium exchanger membrane region" evidence="6">
    <location>
        <begin position="5"/>
        <end position="158"/>
    </location>
</feature>
<feature type="transmembrane region" description="Helical" evidence="5">
    <location>
        <begin position="38"/>
        <end position="64"/>
    </location>
</feature>
<dbReference type="GO" id="GO:0005886">
    <property type="term" value="C:plasma membrane"/>
    <property type="evidence" value="ECO:0007669"/>
    <property type="project" value="TreeGrafter"/>
</dbReference>
<evidence type="ECO:0000256" key="5">
    <source>
        <dbReference type="SAM" id="Phobius"/>
    </source>
</evidence>